<dbReference type="GO" id="GO:0003677">
    <property type="term" value="F:DNA binding"/>
    <property type="evidence" value="ECO:0007669"/>
    <property type="project" value="UniProtKB-UniRule"/>
</dbReference>
<reference evidence="6" key="3">
    <citation type="submission" date="2023-05" db="EMBL/GenBank/DDBJ databases">
        <authorList>
            <person name="Smith C.H."/>
        </authorList>
    </citation>
    <scope>NUCLEOTIDE SEQUENCE</scope>
    <source>
        <strain evidence="6">CHS0354</strain>
        <tissue evidence="6">Mantle</tissue>
    </source>
</reference>
<keyword evidence="7" id="KW-1185">Reference proteome</keyword>
<evidence type="ECO:0000256" key="4">
    <source>
        <dbReference type="PROSITE-ProRule" id="PRU00108"/>
    </source>
</evidence>
<dbReference type="Proteomes" id="UP001195483">
    <property type="component" value="Unassembled WGS sequence"/>
</dbReference>
<comment type="caution">
    <text evidence="6">The sequence shown here is derived from an EMBL/GenBank/DDBJ whole genome shotgun (WGS) entry which is preliminary data.</text>
</comment>
<evidence type="ECO:0000256" key="2">
    <source>
        <dbReference type="ARBA" id="ARBA00023155"/>
    </source>
</evidence>
<evidence type="ECO:0000259" key="5">
    <source>
        <dbReference type="PROSITE" id="PS50071"/>
    </source>
</evidence>
<keyword evidence="1 4" id="KW-0238">DNA-binding</keyword>
<feature type="domain" description="Homeobox" evidence="5">
    <location>
        <begin position="305"/>
        <end position="368"/>
    </location>
</feature>
<dbReference type="SMART" id="SM00389">
    <property type="entry name" value="HOX"/>
    <property type="match status" value="1"/>
</dbReference>
<evidence type="ECO:0000256" key="1">
    <source>
        <dbReference type="ARBA" id="ARBA00023125"/>
    </source>
</evidence>
<dbReference type="AlphaFoldDB" id="A0AAE0T0F5"/>
<dbReference type="Gene3D" id="1.10.10.60">
    <property type="entry name" value="Homeodomain-like"/>
    <property type="match status" value="1"/>
</dbReference>
<sequence>MATFPTLKFEDSTSSDIEEKLLQSGRISLSDLVAATIGTLDSEQTSSSINFSNCADSEVYTSDDNSNQSSSSFKVSNQSNMLFLSESTNDLSCSTNADKSNKLTKQNESYDSDLDEACTFVDSDAFQDQIMTTKGTELRSPPSLVSASTIPKCESQQNTSLPRLLHSPPDILLNNPLFKDLQAVLLDECKMGVSHISKALLDACTPHFIMDVYTRERVIQKKFGYLQKSYPQKTDQLLKFFQHHFKLIEMERFKLLKEKNLCQSYRYTLHSHFDSDLHKIMDHVEKSLKLLDKAANGRSSNRYIPYIPRKQSRLSRRAVKMMEEWYARNCEHPYPKSETVEAIAQAGGITNEQVKKWFANKRNRCKNACTVLDFSQQLMKQTMA</sequence>
<name>A0AAE0T0F5_9BIVA</name>
<dbReference type="CDD" id="cd00086">
    <property type="entry name" value="homeodomain"/>
    <property type="match status" value="1"/>
</dbReference>
<protein>
    <recommendedName>
        <fullName evidence="5">Homeobox domain-containing protein</fullName>
    </recommendedName>
</protein>
<dbReference type="GO" id="GO:0006355">
    <property type="term" value="P:regulation of DNA-templated transcription"/>
    <property type="evidence" value="ECO:0007669"/>
    <property type="project" value="InterPro"/>
</dbReference>
<keyword evidence="2 4" id="KW-0371">Homeobox</keyword>
<evidence type="ECO:0000313" key="6">
    <source>
        <dbReference type="EMBL" id="KAK3601446.1"/>
    </source>
</evidence>
<comment type="subcellular location">
    <subcellularLocation>
        <location evidence="4">Nucleus</location>
    </subcellularLocation>
</comment>
<dbReference type="InterPro" id="IPR050224">
    <property type="entry name" value="TALE_homeobox"/>
</dbReference>
<feature type="DNA-binding region" description="Homeobox" evidence="4">
    <location>
        <begin position="307"/>
        <end position="369"/>
    </location>
</feature>
<organism evidence="6 7">
    <name type="scientific">Potamilus streckersoni</name>
    <dbReference type="NCBI Taxonomy" id="2493646"/>
    <lineage>
        <taxon>Eukaryota</taxon>
        <taxon>Metazoa</taxon>
        <taxon>Spiralia</taxon>
        <taxon>Lophotrochozoa</taxon>
        <taxon>Mollusca</taxon>
        <taxon>Bivalvia</taxon>
        <taxon>Autobranchia</taxon>
        <taxon>Heteroconchia</taxon>
        <taxon>Palaeoheterodonta</taxon>
        <taxon>Unionida</taxon>
        <taxon>Unionoidea</taxon>
        <taxon>Unionidae</taxon>
        <taxon>Ambleminae</taxon>
        <taxon>Lampsilini</taxon>
        <taxon>Potamilus</taxon>
    </lineage>
</organism>
<dbReference type="SUPFAM" id="SSF46689">
    <property type="entry name" value="Homeodomain-like"/>
    <property type="match status" value="1"/>
</dbReference>
<proteinExistence type="predicted"/>
<keyword evidence="3 4" id="KW-0539">Nucleus</keyword>
<reference evidence="6" key="1">
    <citation type="journal article" date="2021" name="Genome Biol. Evol.">
        <title>A High-Quality Reference Genome for a Parasitic Bivalve with Doubly Uniparental Inheritance (Bivalvia: Unionida).</title>
        <authorList>
            <person name="Smith C.H."/>
        </authorList>
    </citation>
    <scope>NUCLEOTIDE SEQUENCE</scope>
    <source>
        <strain evidence="6">CHS0354</strain>
    </source>
</reference>
<dbReference type="InterPro" id="IPR008422">
    <property type="entry name" value="KN_HD"/>
</dbReference>
<dbReference type="PANTHER" id="PTHR11850">
    <property type="entry name" value="HOMEOBOX PROTEIN TRANSCRIPTION FACTORS"/>
    <property type="match status" value="1"/>
</dbReference>
<evidence type="ECO:0000256" key="3">
    <source>
        <dbReference type="ARBA" id="ARBA00023242"/>
    </source>
</evidence>
<reference evidence="6" key="2">
    <citation type="journal article" date="2021" name="Genome Biol. Evol.">
        <title>Developing a high-quality reference genome for a parasitic bivalve with doubly uniparental inheritance (Bivalvia: Unionida).</title>
        <authorList>
            <person name="Smith C.H."/>
        </authorList>
    </citation>
    <scope>NUCLEOTIDE SEQUENCE</scope>
    <source>
        <strain evidence="6">CHS0354</strain>
        <tissue evidence="6">Mantle</tissue>
    </source>
</reference>
<gene>
    <name evidence="6" type="ORF">CHS0354_033576</name>
</gene>
<dbReference type="EMBL" id="JAEAOA010001967">
    <property type="protein sequence ID" value="KAK3601446.1"/>
    <property type="molecule type" value="Genomic_DNA"/>
</dbReference>
<dbReference type="GO" id="GO:0005634">
    <property type="term" value="C:nucleus"/>
    <property type="evidence" value="ECO:0007669"/>
    <property type="project" value="UniProtKB-SubCell"/>
</dbReference>
<accession>A0AAE0T0F5</accession>
<dbReference type="InterPro" id="IPR009057">
    <property type="entry name" value="Homeodomain-like_sf"/>
</dbReference>
<evidence type="ECO:0000313" key="7">
    <source>
        <dbReference type="Proteomes" id="UP001195483"/>
    </source>
</evidence>
<dbReference type="PROSITE" id="PS50071">
    <property type="entry name" value="HOMEOBOX_2"/>
    <property type="match status" value="1"/>
</dbReference>
<dbReference type="Pfam" id="PF05920">
    <property type="entry name" value="Homeobox_KN"/>
    <property type="match status" value="1"/>
</dbReference>
<dbReference type="InterPro" id="IPR001356">
    <property type="entry name" value="HD"/>
</dbReference>